<feature type="region of interest" description="Disordered" evidence="1">
    <location>
        <begin position="95"/>
        <end position="139"/>
    </location>
</feature>
<feature type="compositionally biased region" description="Pro residues" evidence="1">
    <location>
        <begin position="112"/>
        <end position="126"/>
    </location>
</feature>
<proteinExistence type="predicted"/>
<evidence type="ECO:0000313" key="3">
    <source>
        <dbReference type="Proteomes" id="UP000054270"/>
    </source>
</evidence>
<keyword evidence="3" id="KW-1185">Reference proteome</keyword>
<dbReference type="EMBL" id="KN817554">
    <property type="protein sequence ID" value="KJA21906.1"/>
    <property type="molecule type" value="Genomic_DNA"/>
</dbReference>
<dbReference type="AlphaFoldDB" id="A0A0D2NZJ6"/>
<name>A0A0D2NZJ6_HYPSF</name>
<protein>
    <submittedName>
        <fullName evidence="2">Uncharacterized protein</fullName>
    </submittedName>
</protein>
<evidence type="ECO:0000256" key="1">
    <source>
        <dbReference type="SAM" id="MobiDB-lite"/>
    </source>
</evidence>
<accession>A0A0D2NZJ6</accession>
<sequence length="159" mass="17573">MISILKQYLKQVKMPLPEVKALVAAGAAREMAKVGVEKYDVVISHASLHTHPNWTSRIFAADGDRLYIGGLHVHPTGISSFLKWQHERNSTYARKTMDESFRPEMRQEFSTPLPPRRPSPSSPPAPNTDSRSAMLPGAQMDKGTPFGAFAVQYPAGICI</sequence>
<feature type="compositionally biased region" description="Basic and acidic residues" evidence="1">
    <location>
        <begin position="95"/>
        <end position="107"/>
    </location>
</feature>
<dbReference type="Proteomes" id="UP000054270">
    <property type="component" value="Unassembled WGS sequence"/>
</dbReference>
<reference evidence="3" key="1">
    <citation type="submission" date="2014-04" db="EMBL/GenBank/DDBJ databases">
        <title>Evolutionary Origins and Diversification of the Mycorrhizal Mutualists.</title>
        <authorList>
            <consortium name="DOE Joint Genome Institute"/>
            <consortium name="Mycorrhizal Genomics Consortium"/>
            <person name="Kohler A."/>
            <person name="Kuo A."/>
            <person name="Nagy L.G."/>
            <person name="Floudas D."/>
            <person name="Copeland A."/>
            <person name="Barry K.W."/>
            <person name="Cichocki N."/>
            <person name="Veneault-Fourrey C."/>
            <person name="LaButti K."/>
            <person name="Lindquist E.A."/>
            <person name="Lipzen A."/>
            <person name="Lundell T."/>
            <person name="Morin E."/>
            <person name="Murat C."/>
            <person name="Riley R."/>
            <person name="Ohm R."/>
            <person name="Sun H."/>
            <person name="Tunlid A."/>
            <person name="Henrissat B."/>
            <person name="Grigoriev I.V."/>
            <person name="Hibbett D.S."/>
            <person name="Martin F."/>
        </authorList>
    </citation>
    <scope>NUCLEOTIDE SEQUENCE [LARGE SCALE GENOMIC DNA]</scope>
    <source>
        <strain evidence="3">FD-334 SS-4</strain>
    </source>
</reference>
<evidence type="ECO:0000313" key="2">
    <source>
        <dbReference type="EMBL" id="KJA21906.1"/>
    </source>
</evidence>
<organism evidence="2 3">
    <name type="scientific">Hypholoma sublateritium (strain FD-334 SS-4)</name>
    <dbReference type="NCBI Taxonomy" id="945553"/>
    <lineage>
        <taxon>Eukaryota</taxon>
        <taxon>Fungi</taxon>
        <taxon>Dikarya</taxon>
        <taxon>Basidiomycota</taxon>
        <taxon>Agaricomycotina</taxon>
        <taxon>Agaricomycetes</taxon>
        <taxon>Agaricomycetidae</taxon>
        <taxon>Agaricales</taxon>
        <taxon>Agaricineae</taxon>
        <taxon>Strophariaceae</taxon>
        <taxon>Hypholoma</taxon>
    </lineage>
</organism>
<gene>
    <name evidence="2" type="ORF">HYPSUDRAFT_202602</name>
</gene>